<evidence type="ECO:0000256" key="1">
    <source>
        <dbReference type="ARBA" id="ARBA00008857"/>
    </source>
</evidence>
<dbReference type="InterPro" id="IPR013762">
    <property type="entry name" value="Integrase-like_cat_sf"/>
</dbReference>
<comment type="caution">
    <text evidence="8">The sequence shown here is derived from an EMBL/GenBank/DDBJ whole genome shotgun (WGS) entry which is preliminary data.</text>
</comment>
<proteinExistence type="inferred from homology"/>
<dbReference type="Pfam" id="PF00589">
    <property type="entry name" value="Phage_integrase"/>
    <property type="match status" value="1"/>
</dbReference>
<evidence type="ECO:0000256" key="4">
    <source>
        <dbReference type="ARBA" id="ARBA00023172"/>
    </source>
</evidence>
<dbReference type="PANTHER" id="PTHR30349:SF41">
    <property type="entry name" value="INTEGRASE_RECOMBINASE PROTEIN MJ0367-RELATED"/>
    <property type="match status" value="1"/>
</dbReference>
<dbReference type="InterPro" id="IPR044068">
    <property type="entry name" value="CB"/>
</dbReference>
<keyword evidence="3 5" id="KW-0238">DNA-binding</keyword>
<dbReference type="InterPro" id="IPR002104">
    <property type="entry name" value="Integrase_catalytic"/>
</dbReference>
<dbReference type="PROSITE" id="PS51900">
    <property type="entry name" value="CB"/>
    <property type="match status" value="1"/>
</dbReference>
<evidence type="ECO:0000259" key="7">
    <source>
        <dbReference type="PROSITE" id="PS51900"/>
    </source>
</evidence>
<feature type="domain" description="Tyr recombinase" evidence="6">
    <location>
        <begin position="54"/>
        <end position="228"/>
    </location>
</feature>
<dbReference type="InterPro" id="IPR050090">
    <property type="entry name" value="Tyrosine_recombinase_XerCD"/>
</dbReference>
<feature type="domain" description="Core-binding (CB)" evidence="7">
    <location>
        <begin position="1"/>
        <end position="33"/>
    </location>
</feature>
<dbReference type="EMBL" id="JABFJW010000011">
    <property type="protein sequence ID" value="NOK07946.1"/>
    <property type="molecule type" value="Genomic_DNA"/>
</dbReference>
<reference evidence="8 9" key="1">
    <citation type="submission" date="2020-05" db="EMBL/GenBank/DDBJ databases">
        <authorList>
            <person name="Whitworth D."/>
        </authorList>
    </citation>
    <scope>NUCLEOTIDE SEQUENCE [LARGE SCALE GENOMIC DNA]</scope>
    <source>
        <strain evidence="8 9">CA046A</strain>
    </source>
</reference>
<dbReference type="PANTHER" id="PTHR30349">
    <property type="entry name" value="PHAGE INTEGRASE-RELATED"/>
    <property type="match status" value="1"/>
</dbReference>
<evidence type="ECO:0000259" key="6">
    <source>
        <dbReference type="PROSITE" id="PS51898"/>
    </source>
</evidence>
<dbReference type="GO" id="GO:0006310">
    <property type="term" value="P:DNA recombination"/>
    <property type="evidence" value="ECO:0007669"/>
    <property type="project" value="UniProtKB-KW"/>
</dbReference>
<comment type="similarity">
    <text evidence="1">Belongs to the 'phage' integrase family.</text>
</comment>
<keyword evidence="2" id="KW-0229">DNA integration</keyword>
<dbReference type="AlphaFoldDB" id="A0A7Y4NC15"/>
<protein>
    <submittedName>
        <fullName evidence="8">Tyrosine-type recombinase/integrase</fullName>
    </submittedName>
</protein>
<gene>
    <name evidence="8" type="ORF">HNS30_02670</name>
</gene>
<accession>A0A7Y4NC15</accession>
<organism evidence="8 9">
    <name type="scientific">Corallococcus exercitus</name>
    <dbReference type="NCBI Taxonomy" id="2316736"/>
    <lineage>
        <taxon>Bacteria</taxon>
        <taxon>Pseudomonadati</taxon>
        <taxon>Myxococcota</taxon>
        <taxon>Myxococcia</taxon>
        <taxon>Myxococcales</taxon>
        <taxon>Cystobacterineae</taxon>
        <taxon>Myxococcaceae</taxon>
        <taxon>Corallococcus</taxon>
    </lineage>
</organism>
<dbReference type="PROSITE" id="PS51898">
    <property type="entry name" value="TYR_RECOMBINASE"/>
    <property type="match status" value="1"/>
</dbReference>
<dbReference type="GO" id="GO:0015074">
    <property type="term" value="P:DNA integration"/>
    <property type="evidence" value="ECO:0007669"/>
    <property type="project" value="UniProtKB-KW"/>
</dbReference>
<dbReference type="GO" id="GO:0003677">
    <property type="term" value="F:DNA binding"/>
    <property type="evidence" value="ECO:0007669"/>
    <property type="project" value="UniProtKB-UniRule"/>
</dbReference>
<name>A0A7Y4NC15_9BACT</name>
<dbReference type="Proteomes" id="UP000528460">
    <property type="component" value="Unassembled WGS sequence"/>
</dbReference>
<evidence type="ECO:0000256" key="3">
    <source>
        <dbReference type="ARBA" id="ARBA00023125"/>
    </source>
</evidence>
<evidence type="ECO:0000313" key="8">
    <source>
        <dbReference type="EMBL" id="NOK07946.1"/>
    </source>
</evidence>
<evidence type="ECO:0000256" key="2">
    <source>
        <dbReference type="ARBA" id="ARBA00022908"/>
    </source>
</evidence>
<dbReference type="InterPro" id="IPR011010">
    <property type="entry name" value="DNA_brk_join_enz"/>
</dbReference>
<evidence type="ECO:0000256" key="5">
    <source>
        <dbReference type="PROSITE-ProRule" id="PRU01248"/>
    </source>
</evidence>
<evidence type="ECO:0000313" key="9">
    <source>
        <dbReference type="Proteomes" id="UP000528460"/>
    </source>
</evidence>
<dbReference type="SUPFAM" id="SSF56349">
    <property type="entry name" value="DNA breaking-rejoining enzymes"/>
    <property type="match status" value="1"/>
</dbReference>
<sequence length="228" mass="25479">MRAFFTASRRAGQQPSTLNRRRAGLSNFFAFLVATGHCRTSPVIDLTLPSVEVPIRKALSITDLRRFLRTVREHGTLREQAICELLFGTGIREDEFVKLQLQDLAISERQGSVHVRGKGFRERTVPLNVDTRRILSPYLQARPSGGKTLFPGRGGKPRSPSTVWRIVARYQPLAGIAHVSPHVLRHTFATDLLRRKGVNIVTVQRLLGHASLDTTQLYTAPNLNTLLG</sequence>
<dbReference type="Gene3D" id="1.10.443.10">
    <property type="entry name" value="Intergrase catalytic core"/>
    <property type="match status" value="1"/>
</dbReference>
<keyword evidence="4" id="KW-0233">DNA recombination</keyword>